<dbReference type="Pfam" id="PF04005">
    <property type="entry name" value="Hus1"/>
    <property type="match status" value="1"/>
</dbReference>
<dbReference type="InterPro" id="IPR055081">
    <property type="entry name" value="NLP1-9_GAF"/>
</dbReference>
<dbReference type="InterPro" id="IPR045012">
    <property type="entry name" value="NLP"/>
</dbReference>
<evidence type="ECO:0000313" key="3">
    <source>
        <dbReference type="Proteomes" id="UP001279734"/>
    </source>
</evidence>
<name>A0AAD3Y513_NEPGR</name>
<gene>
    <name evidence="2" type="ORF">Nepgr_029638</name>
</gene>
<dbReference type="Proteomes" id="UP001279734">
    <property type="component" value="Unassembled WGS sequence"/>
</dbReference>
<dbReference type="GO" id="GO:0003700">
    <property type="term" value="F:DNA-binding transcription factor activity"/>
    <property type="evidence" value="ECO:0007669"/>
    <property type="project" value="InterPro"/>
</dbReference>
<dbReference type="InterPro" id="IPR007150">
    <property type="entry name" value="HUS1/Mec3"/>
</dbReference>
<reference evidence="2" key="1">
    <citation type="submission" date="2023-05" db="EMBL/GenBank/DDBJ databases">
        <title>Nepenthes gracilis genome sequencing.</title>
        <authorList>
            <person name="Fukushima K."/>
        </authorList>
    </citation>
    <scope>NUCLEOTIDE SEQUENCE</scope>
    <source>
        <strain evidence="2">SING2019-196</strain>
    </source>
</reference>
<protein>
    <recommendedName>
        <fullName evidence="1">NLP1-9 GAF domain-containing protein</fullName>
    </recommendedName>
</protein>
<dbReference type="GO" id="GO:0030896">
    <property type="term" value="C:checkpoint clamp complex"/>
    <property type="evidence" value="ECO:0007669"/>
    <property type="project" value="InterPro"/>
</dbReference>
<evidence type="ECO:0000259" key="1">
    <source>
        <dbReference type="Pfam" id="PF22922"/>
    </source>
</evidence>
<feature type="domain" description="NLP1-9 GAF" evidence="1">
    <location>
        <begin position="142"/>
        <end position="219"/>
    </location>
</feature>
<dbReference type="Gene3D" id="3.70.10.10">
    <property type="match status" value="1"/>
</dbReference>
<dbReference type="EMBL" id="BSYO01000033">
    <property type="protein sequence ID" value="GMH27795.1"/>
    <property type="molecule type" value="Genomic_DNA"/>
</dbReference>
<dbReference type="PANTHER" id="PTHR32002">
    <property type="entry name" value="PROTEIN NLP8"/>
    <property type="match status" value="1"/>
</dbReference>
<dbReference type="PANTHER" id="PTHR32002:SF35">
    <property type="entry name" value="PROTEIN NLP6"/>
    <property type="match status" value="1"/>
</dbReference>
<dbReference type="GO" id="GO:0000077">
    <property type="term" value="P:DNA damage checkpoint signaling"/>
    <property type="evidence" value="ECO:0007669"/>
    <property type="project" value="InterPro"/>
</dbReference>
<organism evidence="2 3">
    <name type="scientific">Nepenthes gracilis</name>
    <name type="common">Slender pitcher plant</name>
    <dbReference type="NCBI Taxonomy" id="150966"/>
    <lineage>
        <taxon>Eukaryota</taxon>
        <taxon>Viridiplantae</taxon>
        <taxon>Streptophyta</taxon>
        <taxon>Embryophyta</taxon>
        <taxon>Tracheophyta</taxon>
        <taxon>Spermatophyta</taxon>
        <taxon>Magnoliopsida</taxon>
        <taxon>eudicotyledons</taxon>
        <taxon>Gunneridae</taxon>
        <taxon>Pentapetalae</taxon>
        <taxon>Caryophyllales</taxon>
        <taxon>Nepenthaceae</taxon>
        <taxon>Nepenthes</taxon>
    </lineage>
</organism>
<keyword evidence="3" id="KW-1185">Reference proteome</keyword>
<dbReference type="Pfam" id="PF22922">
    <property type="entry name" value="GAF_NLP"/>
    <property type="match status" value="1"/>
</dbReference>
<evidence type="ECO:0000313" key="2">
    <source>
        <dbReference type="EMBL" id="GMH27795.1"/>
    </source>
</evidence>
<comment type="caution">
    <text evidence="2">The sequence shown here is derived from an EMBL/GenBank/DDBJ whole genome shotgun (WGS) entry which is preliminary data.</text>
</comment>
<dbReference type="AlphaFoldDB" id="A0AAD3Y513"/>
<accession>A0AAD3Y513</accession>
<proteinExistence type="predicted"/>
<sequence length="219" mass="24415">MNFVDRMKQLSDVISVYIRKLGKLHLKVSNGLVTLGAEFKRLIVVGERRGNDGGGMSVEGYSCTQLVFQILKRDHWLIRTAASYLVCGNPEAVNENSKDDDAGKRRPPAAVFGLTPLELPDVWAPVRSGNHYVTTSGQPFVVLIEVCEIYKLPLTQTWVPCRHRGVLAYGGDQKKNYSSFDGSCMEQVCMSVSDAAFYIVDADMWGFHEAYAEHHLQKG</sequence>